<organism evidence="2 3">
    <name type="scientific">Rhinopomastus cyanomelas</name>
    <name type="common">Common scimitarbill</name>
    <dbReference type="NCBI Taxonomy" id="113115"/>
    <lineage>
        <taxon>Eukaryota</taxon>
        <taxon>Metazoa</taxon>
        <taxon>Chordata</taxon>
        <taxon>Craniata</taxon>
        <taxon>Vertebrata</taxon>
        <taxon>Euteleostomi</taxon>
        <taxon>Archelosauria</taxon>
        <taxon>Archosauria</taxon>
        <taxon>Dinosauria</taxon>
        <taxon>Saurischia</taxon>
        <taxon>Theropoda</taxon>
        <taxon>Coelurosauria</taxon>
        <taxon>Aves</taxon>
        <taxon>Neognathae</taxon>
        <taxon>Neoaves</taxon>
        <taxon>Telluraves</taxon>
        <taxon>Coraciimorphae</taxon>
        <taxon>Bucerotiformes</taxon>
        <taxon>Rhinopomastidae</taxon>
        <taxon>Rhinopomastus</taxon>
    </lineage>
</organism>
<dbReference type="OrthoDB" id="539285at2759"/>
<dbReference type="Proteomes" id="UP000565785">
    <property type="component" value="Unassembled WGS sequence"/>
</dbReference>
<keyword evidence="1" id="KW-0472">Membrane</keyword>
<comment type="caution">
    <text evidence="2">The sequence shown here is derived from an EMBL/GenBank/DDBJ whole genome shotgun (WGS) entry which is preliminary data.</text>
</comment>
<feature type="non-terminal residue" evidence="2">
    <location>
        <position position="1"/>
    </location>
</feature>
<feature type="transmembrane region" description="Helical" evidence="1">
    <location>
        <begin position="26"/>
        <end position="44"/>
    </location>
</feature>
<evidence type="ECO:0000313" key="3">
    <source>
        <dbReference type="Proteomes" id="UP000565785"/>
    </source>
</evidence>
<name>A0A7L1MYX5_RHICY</name>
<dbReference type="EMBL" id="VXBP01000819">
    <property type="protein sequence ID" value="NXN92146.1"/>
    <property type="molecule type" value="Genomic_DNA"/>
</dbReference>
<evidence type="ECO:0000256" key="1">
    <source>
        <dbReference type="SAM" id="Phobius"/>
    </source>
</evidence>
<sequence>MANHSQFRFEDASSLVIGLVQFDNQALIVTLAICSIVLYFPALVQKRCPCSSWAAYLVLT</sequence>
<gene>
    <name evidence="2" type="primary">Mtco2_0</name>
    <name evidence="2" type="ORF">RHICYA_R15522</name>
</gene>
<reference evidence="2 3" key="1">
    <citation type="submission" date="2019-09" db="EMBL/GenBank/DDBJ databases">
        <title>Bird 10,000 Genomes (B10K) Project - Family phase.</title>
        <authorList>
            <person name="Zhang G."/>
        </authorList>
    </citation>
    <scope>NUCLEOTIDE SEQUENCE [LARGE SCALE GENOMIC DNA]</scope>
    <source>
        <strain evidence="2">B10K-DU-002-35</strain>
        <tissue evidence="2">Muscle</tissue>
    </source>
</reference>
<dbReference type="AlphaFoldDB" id="A0A7L1MYX5"/>
<keyword evidence="1" id="KW-0812">Transmembrane</keyword>
<proteinExistence type="predicted"/>
<accession>A0A7L1MYX5</accession>
<keyword evidence="3" id="KW-1185">Reference proteome</keyword>
<feature type="non-terminal residue" evidence="2">
    <location>
        <position position="60"/>
    </location>
</feature>
<protein>
    <submittedName>
        <fullName evidence="2">COX2 oxidase</fullName>
    </submittedName>
</protein>
<keyword evidence="1" id="KW-1133">Transmembrane helix</keyword>
<evidence type="ECO:0000313" key="2">
    <source>
        <dbReference type="EMBL" id="NXN92146.1"/>
    </source>
</evidence>